<evidence type="ECO:0000256" key="2">
    <source>
        <dbReference type="ARBA" id="ARBA00022801"/>
    </source>
</evidence>
<evidence type="ECO:0000313" key="5">
    <source>
        <dbReference type="EMBL" id="KIP02747.1"/>
    </source>
</evidence>
<dbReference type="InterPro" id="IPR029058">
    <property type="entry name" value="AB_hydrolase_fold"/>
</dbReference>
<dbReference type="SUPFAM" id="SSF53474">
    <property type="entry name" value="alpha/beta-Hydrolases"/>
    <property type="match status" value="1"/>
</dbReference>
<dbReference type="Pfam" id="PF00135">
    <property type="entry name" value="COesterase"/>
    <property type="match status" value="2"/>
</dbReference>
<dbReference type="InterPro" id="IPR019826">
    <property type="entry name" value="Carboxylesterase_B_AS"/>
</dbReference>
<evidence type="ECO:0000259" key="4">
    <source>
        <dbReference type="Pfam" id="PF00135"/>
    </source>
</evidence>
<dbReference type="HOGENOM" id="CLU_006586_10_7_1"/>
<evidence type="ECO:0000256" key="1">
    <source>
        <dbReference type="ARBA" id="ARBA00005964"/>
    </source>
</evidence>
<sequence>GGAGTEACLQVNVYAPADAKKEDKLPVLVWIHGGGNPIDWPFDHWIHQVPQVVIVSVYYRVDAFGFLAHPEFASDSTLGDMNTGIQDQTEALRWVQKNIAAFGGDPDQVTIDGQSAGASSVEIHLVAPQQEGLFHQAIAQSVYRTPLPTPEQQEPLFNFFAETAGCGLSNLAETMACLRNASVYSLAHAQDASSYVAESPVRCSVSGSSSSAFKAWRPVLDGKIISQRPTASILAGNIHAVPLLVGATSNESLSSGTNLSSSLKSFFPLLSTEDLTEFNAAEIMGDAWSTHTDTYMYRYNTPNPEDASGLVEHAAEIWMMFKGVVTGTNGTAVFYPQSAADEAFVEELIAYWLSFVRSGSPNTFKLARAPEWPLYRQSTGQRMVLTEGTTTETGSAVETIPSAEVERCAFVATKADAEQA</sequence>
<feature type="domain" description="Carboxylesterase type B" evidence="4">
    <location>
        <begin position="275"/>
        <end position="390"/>
    </location>
</feature>
<accession>A0A0C3S0Y3</accession>
<proteinExistence type="inferred from homology"/>
<comment type="similarity">
    <text evidence="1 3">Belongs to the type-B carboxylesterase/lipase family.</text>
</comment>
<dbReference type="Gene3D" id="3.40.50.1820">
    <property type="entry name" value="alpha/beta hydrolase"/>
    <property type="match status" value="1"/>
</dbReference>
<evidence type="ECO:0000313" key="6">
    <source>
        <dbReference type="Proteomes" id="UP000053257"/>
    </source>
</evidence>
<dbReference type="AlphaFoldDB" id="A0A0C3S0Y3"/>
<gene>
    <name evidence="5" type="ORF">PHLGIDRAFT_78653</name>
</gene>
<keyword evidence="6" id="KW-1185">Reference proteome</keyword>
<name>A0A0C3S0Y3_PHLG1</name>
<dbReference type="InterPro" id="IPR002018">
    <property type="entry name" value="CarbesteraseB"/>
</dbReference>
<dbReference type="EC" id="3.1.1.-" evidence="3"/>
<dbReference type="EMBL" id="KN840655">
    <property type="protein sequence ID" value="KIP02747.1"/>
    <property type="molecule type" value="Genomic_DNA"/>
</dbReference>
<feature type="non-terminal residue" evidence="5">
    <location>
        <position position="1"/>
    </location>
</feature>
<dbReference type="PROSITE" id="PS00122">
    <property type="entry name" value="CARBOXYLESTERASE_B_1"/>
    <property type="match status" value="1"/>
</dbReference>
<dbReference type="GO" id="GO:0016787">
    <property type="term" value="F:hydrolase activity"/>
    <property type="evidence" value="ECO:0007669"/>
    <property type="project" value="UniProtKB-KW"/>
</dbReference>
<feature type="domain" description="Carboxylesterase type B" evidence="4">
    <location>
        <begin position="5"/>
        <end position="255"/>
    </location>
</feature>
<protein>
    <recommendedName>
        <fullName evidence="3">Carboxylic ester hydrolase</fullName>
        <ecNumber evidence="3">3.1.1.-</ecNumber>
    </recommendedName>
</protein>
<organism evidence="5 6">
    <name type="scientific">Phlebiopsis gigantea (strain 11061_1 CR5-6)</name>
    <name type="common">White-rot fungus</name>
    <name type="synonym">Peniophora gigantea</name>
    <dbReference type="NCBI Taxonomy" id="745531"/>
    <lineage>
        <taxon>Eukaryota</taxon>
        <taxon>Fungi</taxon>
        <taxon>Dikarya</taxon>
        <taxon>Basidiomycota</taxon>
        <taxon>Agaricomycotina</taxon>
        <taxon>Agaricomycetes</taxon>
        <taxon>Polyporales</taxon>
        <taxon>Phanerochaetaceae</taxon>
        <taxon>Phlebiopsis</taxon>
    </lineage>
</organism>
<keyword evidence="2 3" id="KW-0378">Hydrolase</keyword>
<dbReference type="PANTHER" id="PTHR11559">
    <property type="entry name" value="CARBOXYLESTERASE"/>
    <property type="match status" value="1"/>
</dbReference>
<dbReference type="OrthoDB" id="408631at2759"/>
<dbReference type="Proteomes" id="UP000053257">
    <property type="component" value="Unassembled WGS sequence"/>
</dbReference>
<reference evidence="5 6" key="1">
    <citation type="journal article" date="2014" name="PLoS Genet.">
        <title>Analysis of the Phlebiopsis gigantea genome, transcriptome and secretome provides insight into its pioneer colonization strategies of wood.</title>
        <authorList>
            <person name="Hori C."/>
            <person name="Ishida T."/>
            <person name="Igarashi K."/>
            <person name="Samejima M."/>
            <person name="Suzuki H."/>
            <person name="Master E."/>
            <person name="Ferreira P."/>
            <person name="Ruiz-Duenas F.J."/>
            <person name="Held B."/>
            <person name="Canessa P."/>
            <person name="Larrondo L.F."/>
            <person name="Schmoll M."/>
            <person name="Druzhinina I.S."/>
            <person name="Kubicek C.P."/>
            <person name="Gaskell J.A."/>
            <person name="Kersten P."/>
            <person name="St John F."/>
            <person name="Glasner J."/>
            <person name="Sabat G."/>
            <person name="Splinter BonDurant S."/>
            <person name="Syed K."/>
            <person name="Yadav J."/>
            <person name="Mgbeahuruike A.C."/>
            <person name="Kovalchuk A."/>
            <person name="Asiegbu F.O."/>
            <person name="Lackner G."/>
            <person name="Hoffmeister D."/>
            <person name="Rencoret J."/>
            <person name="Gutierrez A."/>
            <person name="Sun H."/>
            <person name="Lindquist E."/>
            <person name="Barry K."/>
            <person name="Riley R."/>
            <person name="Grigoriev I.V."/>
            <person name="Henrissat B."/>
            <person name="Kues U."/>
            <person name="Berka R.M."/>
            <person name="Martinez A.T."/>
            <person name="Covert S.F."/>
            <person name="Blanchette R.A."/>
            <person name="Cullen D."/>
        </authorList>
    </citation>
    <scope>NUCLEOTIDE SEQUENCE [LARGE SCALE GENOMIC DNA]</scope>
    <source>
        <strain evidence="5 6">11061_1 CR5-6</strain>
    </source>
</reference>
<dbReference type="STRING" id="745531.A0A0C3S0Y3"/>
<dbReference type="InterPro" id="IPR050309">
    <property type="entry name" value="Type-B_Carboxylest/Lipase"/>
</dbReference>
<evidence type="ECO:0000256" key="3">
    <source>
        <dbReference type="RuleBase" id="RU361235"/>
    </source>
</evidence>